<sequence>MNGLPEPGGIVPAAWEMLKTLYDNLDLGRINHGYCRCKLIIFVIGRPFI</sequence>
<keyword evidence="2" id="KW-1185">Reference proteome</keyword>
<protein>
    <submittedName>
        <fullName evidence="1">Uncharacterized protein</fullName>
    </submittedName>
</protein>
<name>A0A8S0X934_9GAMM</name>
<dbReference type="EMBL" id="CADCXN010000080">
    <property type="protein sequence ID" value="CAA9891804.1"/>
    <property type="molecule type" value="Genomic_DNA"/>
</dbReference>
<accession>A0A8S0X934</accession>
<reference evidence="1 2" key="1">
    <citation type="submission" date="2020-02" db="EMBL/GenBank/DDBJ databases">
        <authorList>
            <person name="Hogendoorn C."/>
        </authorList>
    </citation>
    <scope>NUCLEOTIDE SEQUENCE [LARGE SCALE GENOMIC DNA]</scope>
    <source>
        <strain evidence="1">METHB21</strain>
    </source>
</reference>
<gene>
    <name evidence="1" type="ORF">METHB2_50075</name>
</gene>
<proteinExistence type="predicted"/>
<comment type="caution">
    <text evidence="1">The sequence shown here is derived from an EMBL/GenBank/DDBJ whole genome shotgun (WGS) entry which is preliminary data.</text>
</comment>
<evidence type="ECO:0000313" key="1">
    <source>
        <dbReference type="EMBL" id="CAA9891804.1"/>
    </source>
</evidence>
<dbReference type="AlphaFoldDB" id="A0A8S0X934"/>
<organism evidence="1 2">
    <name type="scientific">Candidatus Methylobacter favarea</name>
    <dbReference type="NCBI Taxonomy" id="2707345"/>
    <lineage>
        <taxon>Bacteria</taxon>
        <taxon>Pseudomonadati</taxon>
        <taxon>Pseudomonadota</taxon>
        <taxon>Gammaproteobacteria</taxon>
        <taxon>Methylococcales</taxon>
        <taxon>Methylococcaceae</taxon>
        <taxon>Methylobacter</taxon>
    </lineage>
</organism>
<evidence type="ECO:0000313" key="2">
    <source>
        <dbReference type="Proteomes" id="UP000494216"/>
    </source>
</evidence>
<dbReference type="Proteomes" id="UP000494216">
    <property type="component" value="Unassembled WGS sequence"/>
</dbReference>